<keyword evidence="2" id="KW-1185">Reference proteome</keyword>
<protein>
    <submittedName>
        <fullName evidence="1">Uncharacterized protein</fullName>
    </submittedName>
</protein>
<evidence type="ECO:0000313" key="1">
    <source>
        <dbReference type="EMBL" id="AAN82052.1"/>
    </source>
</evidence>
<accession>A0A0H2VAI1</accession>
<name>A0A0H2VAI1_ECOL6</name>
<dbReference type="EMBL" id="AE014075">
    <property type="protein sequence ID" value="AAN82052.1"/>
    <property type="molecule type" value="Genomic_DNA"/>
</dbReference>
<gene>
    <name evidence="1" type="ordered locus">c3604</name>
</gene>
<sequence>MHFTDTTGIGDVFPVMRGFQHHMMHMQHPGQGCAEFFNMLFMGILAGLYPAERDNLHIIRVRAKPRVSDCNVFSVKPCAGCPVGQKTHFPGFWGGGCVVIFHGATTHSTGLMLSRRSLLRLSWLPQRRPVLLL</sequence>
<proteinExistence type="predicted"/>
<evidence type="ECO:0000313" key="2">
    <source>
        <dbReference type="Proteomes" id="UP000001410"/>
    </source>
</evidence>
<dbReference type="Proteomes" id="UP000001410">
    <property type="component" value="Chromosome"/>
</dbReference>
<dbReference type="AlphaFoldDB" id="A0A0H2VAI1"/>
<organism evidence="1 2">
    <name type="scientific">Escherichia coli O6:H1 (strain CFT073 / ATCC 700928 / UPEC)</name>
    <dbReference type="NCBI Taxonomy" id="199310"/>
    <lineage>
        <taxon>Bacteria</taxon>
        <taxon>Pseudomonadati</taxon>
        <taxon>Pseudomonadota</taxon>
        <taxon>Gammaproteobacteria</taxon>
        <taxon>Enterobacterales</taxon>
        <taxon>Enterobacteriaceae</taxon>
        <taxon>Escherichia</taxon>
    </lineage>
</organism>
<reference evidence="1 2" key="1">
    <citation type="journal article" date="2002" name="Proc. Natl. Acad. Sci. U.S.A.">
        <title>Extensive mosaic structure revealed by the complete genome sequence of uropathogenic Escherichia coli.</title>
        <authorList>
            <person name="Welch R.A."/>
            <person name="Burland V."/>
            <person name="Plunkett G.III."/>
            <person name="Redford P."/>
            <person name="Roesch P."/>
            <person name="Rasko D."/>
            <person name="Buckles E.L."/>
            <person name="Liou S.R."/>
            <person name="Boutin A."/>
            <person name="Hackett J."/>
            <person name="Stroud D."/>
            <person name="Mayhew G.F."/>
            <person name="Rose D.J."/>
            <person name="Zhou S."/>
            <person name="Schwartz D.C."/>
            <person name="Perna N.T."/>
            <person name="Mobley H.L."/>
            <person name="Donnenberg M.S."/>
            <person name="Blattner F.R."/>
        </authorList>
    </citation>
    <scope>NUCLEOTIDE SEQUENCE [LARGE SCALE GENOMIC DNA]</scope>
    <source>
        <strain evidence="2">CFT073 / ATCC 700928 / UPEC</strain>
    </source>
</reference>
<dbReference type="HOGENOM" id="CLU_2192985_0_0_6"/>
<dbReference type="KEGG" id="ecc:c3604"/>
<dbReference type="STRING" id="199310.c3604"/>